<feature type="region of interest" description="Disordered" evidence="3">
    <location>
        <begin position="297"/>
        <end position="338"/>
    </location>
</feature>
<comment type="caution">
    <text evidence="4">The sequence shown here is derived from an EMBL/GenBank/DDBJ whole genome shotgun (WGS) entry which is preliminary data.</text>
</comment>
<organism evidence="4 5">
    <name type="scientific">Cynara cardunculus var. scolymus</name>
    <name type="common">Globe artichoke</name>
    <name type="synonym">Cynara scolymus</name>
    <dbReference type="NCBI Taxonomy" id="59895"/>
    <lineage>
        <taxon>Eukaryota</taxon>
        <taxon>Viridiplantae</taxon>
        <taxon>Streptophyta</taxon>
        <taxon>Embryophyta</taxon>
        <taxon>Tracheophyta</taxon>
        <taxon>Spermatophyta</taxon>
        <taxon>Magnoliopsida</taxon>
        <taxon>eudicotyledons</taxon>
        <taxon>Gunneridae</taxon>
        <taxon>Pentapetalae</taxon>
        <taxon>asterids</taxon>
        <taxon>campanulids</taxon>
        <taxon>Asterales</taxon>
        <taxon>Asteraceae</taxon>
        <taxon>Carduoideae</taxon>
        <taxon>Cardueae</taxon>
        <taxon>Carduinae</taxon>
        <taxon>Cynara</taxon>
    </lineage>
</organism>
<dbReference type="GO" id="GO:0005634">
    <property type="term" value="C:nucleus"/>
    <property type="evidence" value="ECO:0007669"/>
    <property type="project" value="UniProtKB-SubCell"/>
</dbReference>
<feature type="compositionally biased region" description="Basic residues" evidence="3">
    <location>
        <begin position="372"/>
        <end position="381"/>
    </location>
</feature>
<name>A0A118JWZ5_CYNCS</name>
<dbReference type="AlphaFoldDB" id="A0A118JWZ5"/>
<dbReference type="SUPFAM" id="SSF48150">
    <property type="entry name" value="DNA-glycosylase"/>
    <property type="match status" value="1"/>
</dbReference>
<keyword evidence="2" id="KW-0539">Nucleus</keyword>
<feature type="compositionally biased region" description="Basic residues" evidence="3">
    <location>
        <begin position="93"/>
        <end position="111"/>
    </location>
</feature>
<feature type="region of interest" description="Disordered" evidence="3">
    <location>
        <begin position="628"/>
        <end position="676"/>
    </location>
</feature>
<dbReference type="STRING" id="59895.A0A118JWZ5"/>
<keyword evidence="5" id="KW-1185">Reference proteome</keyword>
<evidence type="ECO:0000256" key="1">
    <source>
        <dbReference type="ARBA" id="ARBA00004123"/>
    </source>
</evidence>
<dbReference type="PANTHER" id="PTHR15074">
    <property type="entry name" value="METHYL-CPG-BINDING PROTEIN"/>
    <property type="match status" value="1"/>
</dbReference>
<dbReference type="GO" id="GO:0003824">
    <property type="term" value="F:catalytic activity"/>
    <property type="evidence" value="ECO:0007669"/>
    <property type="project" value="InterPro"/>
</dbReference>
<accession>A0A118JWZ5</accession>
<dbReference type="PANTHER" id="PTHR15074:SF0">
    <property type="entry name" value="METHYL-CPG-BINDING DOMAIN PROTEIN 4-LIKE PROTEIN"/>
    <property type="match status" value="1"/>
</dbReference>
<evidence type="ECO:0000256" key="3">
    <source>
        <dbReference type="SAM" id="MobiDB-lite"/>
    </source>
</evidence>
<feature type="compositionally biased region" description="Basic and acidic residues" evidence="3">
    <location>
        <begin position="657"/>
        <end position="668"/>
    </location>
</feature>
<gene>
    <name evidence="4" type="ORF">Ccrd_001516</name>
</gene>
<comment type="subcellular location">
    <subcellularLocation>
        <location evidence="1">Nucleus</location>
    </subcellularLocation>
</comment>
<sequence length="808" mass="92435">KSTSPRLFAPEKSRQNWGENHHHRKGFHFIPSRMEMETKTHQQLPSFCSSFPNFGIQTPSTNHMYVIIALPANNNKISATSPFPSQIIDHVDRKRKTQGHYEKKKKKKIHASTKQDEHLETEHKLVNIGQKEEMKGLVTCLNQHSYDNKTQLNFKKEQHLGTENPLLHSGTLQHKDEIPNSVMKTITPYLNHDCNDIARKKTLQTNATKDKGPLGTENTSEHLDIASVTDTKNGVPNNRGKDLKINDTVTPSIIQGSDANNNKTMTKTLIDARKEEVYLATGNNLQHFRKPYRKNEVPNKVEEKSKRIKGSEVKETIPPPNKKKKKTLQSSAKKEDVHIGTNNGLQYYQHKDEIPNGVDEMTTPLNQSCNANRKKNKKKRIQFSATKQEDDNLQYFREVKQEDKVSKKKNKKRKDLDDDNTTAFCLDKVAHNIPCIMSKHDLDDPFSQFVYKDDDYHSISNKTGRGGTLCHSNSHVNEKISPSTLKVPPYFQKAVNEKEGSIVDQKMSHFTVKVSPYFQKAVKLKEGAVGDPKMSPSTVKVLPSTVKVSPYFEKALKEKEDSVGSQNMPPSTVKLSPYFQEVVKGKEASVGYQKMSTVKVSPYFQKALKEKEGSVGCFKKGRAKSKLLRTKAMKEENEKTKKKSKKKDPSENLTAAQKRDEAYKKKTPDNTWKPPRSYHNLIQEDHFHDTWRVVTICVLLNQTQGVQVKRVISDFFSLCPDAKTATEVPAEIMQKVIQPLGLQRKRTKIIQTLSEQYIDDEWTHVTQLHGVGKYAADAYAIFCTGHWKRVRPKDHMLNRYWEFLHENI</sequence>
<dbReference type="EMBL" id="LEKV01004318">
    <property type="protein sequence ID" value="KVH96399.1"/>
    <property type="molecule type" value="Genomic_DNA"/>
</dbReference>
<evidence type="ECO:0000313" key="4">
    <source>
        <dbReference type="EMBL" id="KVH96399.1"/>
    </source>
</evidence>
<protein>
    <submittedName>
        <fullName evidence="4">DNA glycosylase</fullName>
    </submittedName>
</protein>
<dbReference type="Proteomes" id="UP000243975">
    <property type="component" value="Unassembled WGS sequence"/>
</dbReference>
<feature type="compositionally biased region" description="Basic and acidic residues" evidence="3">
    <location>
        <begin position="297"/>
        <end position="315"/>
    </location>
</feature>
<dbReference type="InterPro" id="IPR011257">
    <property type="entry name" value="DNA_glycosylase"/>
</dbReference>
<evidence type="ECO:0000313" key="5">
    <source>
        <dbReference type="Proteomes" id="UP000243975"/>
    </source>
</evidence>
<dbReference type="InterPro" id="IPR045138">
    <property type="entry name" value="MeCP2/MBD4"/>
</dbReference>
<dbReference type="Gramene" id="KVH96399">
    <property type="protein sequence ID" value="KVH96399"/>
    <property type="gene ID" value="Ccrd_001516"/>
</dbReference>
<evidence type="ECO:0000256" key="2">
    <source>
        <dbReference type="ARBA" id="ARBA00023242"/>
    </source>
</evidence>
<feature type="non-terminal residue" evidence="4">
    <location>
        <position position="808"/>
    </location>
</feature>
<dbReference type="FunFam" id="1.10.340.30:FF:000007">
    <property type="entry name" value="Methyl-CpG-binding domain protein 4"/>
    <property type="match status" value="1"/>
</dbReference>
<dbReference type="GO" id="GO:0006281">
    <property type="term" value="P:DNA repair"/>
    <property type="evidence" value="ECO:0007669"/>
    <property type="project" value="InterPro"/>
</dbReference>
<dbReference type="GO" id="GO:0003677">
    <property type="term" value="F:DNA binding"/>
    <property type="evidence" value="ECO:0007669"/>
    <property type="project" value="InterPro"/>
</dbReference>
<feature type="region of interest" description="Disordered" evidence="3">
    <location>
        <begin position="1"/>
        <end position="23"/>
    </location>
</feature>
<dbReference type="Gene3D" id="1.10.340.30">
    <property type="entry name" value="Hypothetical protein, domain 2"/>
    <property type="match status" value="1"/>
</dbReference>
<proteinExistence type="predicted"/>
<feature type="region of interest" description="Disordered" evidence="3">
    <location>
        <begin position="92"/>
        <end position="118"/>
    </location>
</feature>
<reference evidence="4 5" key="1">
    <citation type="journal article" date="2016" name="Sci. Rep.">
        <title>The genome sequence of the outbreeding globe artichoke constructed de novo incorporating a phase-aware low-pass sequencing strategy of F1 progeny.</title>
        <authorList>
            <person name="Scaglione D."/>
            <person name="Reyes-Chin-Wo S."/>
            <person name="Acquadro A."/>
            <person name="Froenicke L."/>
            <person name="Portis E."/>
            <person name="Beitel C."/>
            <person name="Tirone M."/>
            <person name="Mauro R."/>
            <person name="Lo Monaco A."/>
            <person name="Mauromicale G."/>
            <person name="Faccioli P."/>
            <person name="Cattivelli L."/>
            <person name="Rieseberg L."/>
            <person name="Michelmore R."/>
            <person name="Lanteri S."/>
        </authorList>
    </citation>
    <scope>NUCLEOTIDE SEQUENCE [LARGE SCALE GENOMIC DNA]</scope>
    <source>
        <strain evidence="4">2C</strain>
    </source>
</reference>
<feature type="region of interest" description="Disordered" evidence="3">
    <location>
        <begin position="355"/>
        <end position="386"/>
    </location>
</feature>